<dbReference type="Proteomes" id="UP000334990">
    <property type="component" value="Unassembled WGS sequence"/>
</dbReference>
<protein>
    <submittedName>
        <fullName evidence="4">Short-chain dehydrogenase</fullName>
    </submittedName>
</protein>
<dbReference type="Gene3D" id="3.40.50.720">
    <property type="entry name" value="NAD(P)-binding Rossmann-like Domain"/>
    <property type="match status" value="1"/>
</dbReference>
<keyword evidence="2" id="KW-0560">Oxidoreductase</keyword>
<evidence type="ECO:0000256" key="2">
    <source>
        <dbReference type="ARBA" id="ARBA00023002"/>
    </source>
</evidence>
<dbReference type="AlphaFoldDB" id="A0A5M3VWV7"/>
<evidence type="ECO:0000313" key="5">
    <source>
        <dbReference type="Proteomes" id="UP000334990"/>
    </source>
</evidence>
<dbReference type="PANTHER" id="PTHR44169:SF6">
    <property type="entry name" value="NADPH-DEPENDENT 1-ACYLDIHYDROXYACETONE PHOSPHATE REDUCTASE"/>
    <property type="match status" value="1"/>
</dbReference>
<dbReference type="PRINTS" id="PR00080">
    <property type="entry name" value="SDRFAMILY"/>
</dbReference>
<keyword evidence="5" id="KW-1185">Reference proteome</keyword>
<dbReference type="PANTHER" id="PTHR44169">
    <property type="entry name" value="NADPH-DEPENDENT 1-ACYLDIHYDROXYACETONE PHOSPHATE REDUCTASE"/>
    <property type="match status" value="1"/>
</dbReference>
<dbReference type="EMBL" id="BLAD01000047">
    <property type="protein sequence ID" value="GES00914.1"/>
    <property type="molecule type" value="Genomic_DNA"/>
</dbReference>
<gene>
    <name evidence="4" type="ORF">Acor_29780</name>
</gene>
<evidence type="ECO:0000313" key="4">
    <source>
        <dbReference type="EMBL" id="GES00914.1"/>
    </source>
</evidence>
<dbReference type="InterPro" id="IPR036291">
    <property type="entry name" value="NAD(P)-bd_dom_sf"/>
</dbReference>
<evidence type="ECO:0000256" key="3">
    <source>
        <dbReference type="RuleBase" id="RU000363"/>
    </source>
</evidence>
<reference evidence="4 5" key="1">
    <citation type="submission" date="2019-10" db="EMBL/GenBank/DDBJ databases">
        <title>Whole genome shotgun sequence of Acrocarpospora corrugata NBRC 13972.</title>
        <authorList>
            <person name="Ichikawa N."/>
            <person name="Kimura A."/>
            <person name="Kitahashi Y."/>
            <person name="Komaki H."/>
            <person name="Oguchi A."/>
        </authorList>
    </citation>
    <scope>NUCLEOTIDE SEQUENCE [LARGE SCALE GENOMIC DNA]</scope>
    <source>
        <strain evidence="4 5">NBRC 13972</strain>
    </source>
</reference>
<dbReference type="SUPFAM" id="SSF51735">
    <property type="entry name" value="NAD(P)-binding Rossmann-fold domains"/>
    <property type="match status" value="1"/>
</dbReference>
<dbReference type="InterPro" id="IPR020904">
    <property type="entry name" value="Sc_DH/Rdtase_CS"/>
</dbReference>
<comment type="caution">
    <text evidence="4">The sequence shown here is derived from an EMBL/GenBank/DDBJ whole genome shotgun (WGS) entry which is preliminary data.</text>
</comment>
<evidence type="ECO:0000256" key="1">
    <source>
        <dbReference type="ARBA" id="ARBA00006484"/>
    </source>
</evidence>
<sequence>MLITGATSGIGQASAARFAAEGYQVFATYRKPADLPALQGRENIHPVELDVTDAAQLEAAVELIAREVGEDGLYAIVNNAGITYAAPFEFADEKRAREVMDVNLMAPFRITKALLPLLIRHNSRNEVRSRVVNVASWAGLMSSPFIPFYNASKFALVGLSESMHYDLGLLGVHTVLAVPGITRTPLLEKTTSGGIESLNQMPAAGRERYRDMLDHYATMSASSRDSRLLPTAERIAGKLHRIVDRPKPRFKYHLAPDAWLVDELVTRLLPWRLRAAINARAHRLALHPG</sequence>
<proteinExistence type="inferred from homology"/>
<dbReference type="PRINTS" id="PR00081">
    <property type="entry name" value="GDHRDH"/>
</dbReference>
<dbReference type="PROSITE" id="PS00061">
    <property type="entry name" value="ADH_SHORT"/>
    <property type="match status" value="1"/>
</dbReference>
<dbReference type="Pfam" id="PF00106">
    <property type="entry name" value="adh_short"/>
    <property type="match status" value="1"/>
</dbReference>
<accession>A0A5M3VWV7</accession>
<name>A0A5M3VWV7_9ACTN</name>
<dbReference type="GO" id="GO:0016491">
    <property type="term" value="F:oxidoreductase activity"/>
    <property type="evidence" value="ECO:0007669"/>
    <property type="project" value="UniProtKB-KW"/>
</dbReference>
<dbReference type="InterPro" id="IPR002347">
    <property type="entry name" value="SDR_fam"/>
</dbReference>
<comment type="similarity">
    <text evidence="1 3">Belongs to the short-chain dehydrogenases/reductases (SDR) family.</text>
</comment>
<organism evidence="4 5">
    <name type="scientific">Acrocarpospora corrugata</name>
    <dbReference type="NCBI Taxonomy" id="35763"/>
    <lineage>
        <taxon>Bacteria</taxon>
        <taxon>Bacillati</taxon>
        <taxon>Actinomycetota</taxon>
        <taxon>Actinomycetes</taxon>
        <taxon>Streptosporangiales</taxon>
        <taxon>Streptosporangiaceae</taxon>
        <taxon>Acrocarpospora</taxon>
    </lineage>
</organism>